<feature type="region of interest" description="Disordered" evidence="11">
    <location>
        <begin position="254"/>
        <end position="287"/>
    </location>
</feature>
<dbReference type="PANTHER" id="PTHR13847">
    <property type="entry name" value="SARCOSINE DEHYDROGENASE-RELATED"/>
    <property type="match status" value="1"/>
</dbReference>
<dbReference type="RefSeq" id="WP_161859028.1">
    <property type="nucleotide sequence ID" value="NZ_CP047491.1"/>
</dbReference>
<evidence type="ECO:0000256" key="6">
    <source>
        <dbReference type="ARBA" id="ARBA00022694"/>
    </source>
</evidence>
<dbReference type="Gene3D" id="3.30.9.10">
    <property type="entry name" value="D-Amino Acid Oxidase, subunit A, domain 2"/>
    <property type="match status" value="1"/>
</dbReference>
<dbReference type="NCBIfam" id="TIGR03197">
    <property type="entry name" value="MnmC_Cterm"/>
    <property type="match status" value="1"/>
</dbReference>
<dbReference type="GO" id="GO:0016645">
    <property type="term" value="F:oxidoreductase activity, acting on the CH-NH group of donors"/>
    <property type="evidence" value="ECO:0007669"/>
    <property type="project" value="InterPro"/>
</dbReference>
<keyword evidence="4 10" id="KW-0808">Transferase</keyword>
<dbReference type="InterPro" id="IPR017610">
    <property type="entry name" value="tRNA_S-uridine_synth_MnmC_C"/>
</dbReference>
<evidence type="ECO:0000313" key="15">
    <source>
        <dbReference type="EMBL" id="QHQ39714.1"/>
    </source>
</evidence>
<comment type="subcellular location">
    <subcellularLocation>
        <location evidence="10">Cytoplasm</location>
    </subcellularLocation>
</comment>
<dbReference type="InterPro" id="IPR029063">
    <property type="entry name" value="SAM-dependent_MTases_sf"/>
</dbReference>
<evidence type="ECO:0000256" key="2">
    <source>
        <dbReference type="ARBA" id="ARBA00022603"/>
    </source>
</evidence>
<proteinExistence type="inferred from homology"/>
<dbReference type="SUPFAM" id="SSF51905">
    <property type="entry name" value="FAD/NAD(P)-binding domain"/>
    <property type="match status" value="1"/>
</dbReference>
<feature type="region of interest" description="FAD-dependent cmnm(5)s(2)U34 oxidoreductase" evidence="10">
    <location>
        <begin position="292"/>
        <end position="691"/>
    </location>
</feature>
<dbReference type="InterPro" id="IPR047785">
    <property type="entry name" value="tRNA_MNMC2"/>
</dbReference>
<sequence>MPEQKPDAVHHAQLEWRENGQPVSSTFDDIYFSTASGLEETRHVFLAENDLPERWSKLQHGARFTIGETGFGTGLNFLAAWQLWRQTAPASAQLHFVSVEKYPLRPDDLARALAMWPELHDLSRELLESYPPLLAAGVHRLSFSGGIHLTLIIDEASRGFERLLLDDPGRDRVIDAWFLDGFAPSKNPEMWSEELFQAIASLSAPQATFATFTCAGIVKRGLKSVGFALQKVPGFGRKREMLRGEYSLPLAQTPHRHHATPWHLPQSQPQSQPLSQSQVQPQRQGPQTVAVVGAGIAGATTARTLAERGLKVTVFEKGESPGSGASGNDQGILYAKLSPKPGPNGDFNLLALQFAQNFYPRLCPQAVHFDGLLQLAQSEKERQLQQQVVERLSLNGDSKLAQPVTASQASALAGVDLTAPGLYFPDAGWLRPRQVCSTLLQHPNIQTHFATTIHNATYADQQWQLETSEKTAQPGFDALILCSANFNRHFPQTAPLPLQPIRGQVSFAAITEASKKLKLALCGEGYIAPANSRDSQTTQSFGATFKLKQTDTGIRAEEHQENLQTLASLLPDIAGSFSGQTLQGRAALRAATPDYLPMAGPVADWEHLEDTYHSLRKNRKQLIDRRTPYQPHLYVLAGLGSRGFTYAPLAAEVLAGWIVGEVMPVSEELVKALHPMRFAIRALGKNRSITD</sequence>
<keyword evidence="7 10" id="KW-0274">FAD</keyword>
<dbReference type="GO" id="GO:0002097">
    <property type="term" value="P:tRNA wobble base modification"/>
    <property type="evidence" value="ECO:0007669"/>
    <property type="project" value="UniProtKB-UniRule"/>
</dbReference>
<evidence type="ECO:0000256" key="10">
    <source>
        <dbReference type="HAMAP-Rule" id="MF_01102"/>
    </source>
</evidence>
<dbReference type="EC" id="1.5.-.-" evidence="10"/>
<evidence type="ECO:0000313" key="16">
    <source>
        <dbReference type="Proteomes" id="UP000464675"/>
    </source>
</evidence>
<keyword evidence="2 10" id="KW-0489">Methyltransferase</keyword>
<evidence type="ECO:0000313" key="14">
    <source>
        <dbReference type="EMBL" id="MBB5212032.1"/>
    </source>
</evidence>
<reference evidence="15 16" key="1">
    <citation type="submission" date="2020-01" db="EMBL/GenBank/DDBJ databases">
        <title>The possibility of degradation of plastic by Microbulbifer hydrolyticus IRE-31.</title>
        <authorList>
            <person name="Liu L."/>
        </authorList>
    </citation>
    <scope>NUCLEOTIDE SEQUENCE [LARGE SCALE GENOMIC DNA]</scope>
    <source>
        <strain evidence="15 16">IRE-31</strain>
    </source>
</reference>
<feature type="domain" description="FAD dependent oxidoreductase" evidence="12">
    <location>
        <begin position="289"/>
        <end position="656"/>
    </location>
</feature>
<reference evidence="14 17" key="2">
    <citation type="submission" date="2020-08" db="EMBL/GenBank/DDBJ databases">
        <title>Genomic Encyclopedia of Type Strains, Phase IV (KMG-IV): sequencing the most valuable type-strain genomes for metagenomic binning, comparative biology and taxonomic classification.</title>
        <authorList>
            <person name="Goeker M."/>
        </authorList>
    </citation>
    <scope>NUCLEOTIDE SEQUENCE [LARGE SCALE GENOMIC DNA]</scope>
    <source>
        <strain evidence="14 17">DSM 11525</strain>
    </source>
</reference>
<comment type="function">
    <text evidence="10">Catalyzes the last two steps in the biosynthesis of 5-methylaminomethyl-2-thiouridine (mnm(5)s(2)U) at the wobble position (U34) in tRNA. Catalyzes the FAD-dependent demodification of cmnm(5)s(2)U34 to nm(5)s(2)U34, followed by the transfer of a methyl group from S-adenosyl-L-methionine to nm(5)s(2)U34, to form mnm(5)s(2)U34.</text>
</comment>
<evidence type="ECO:0000259" key="13">
    <source>
        <dbReference type="Pfam" id="PF05430"/>
    </source>
</evidence>
<dbReference type="Pfam" id="PF05430">
    <property type="entry name" value="Methyltransf_30"/>
    <property type="match status" value="1"/>
</dbReference>
<keyword evidence="9 10" id="KW-0511">Multifunctional enzyme</keyword>
<comment type="similarity">
    <text evidence="10">In the C-terminal section; belongs to the DAO family.</text>
</comment>
<keyword evidence="3 10" id="KW-0285">Flavoprotein</keyword>
<accession>A0A6P1TAB8</accession>
<dbReference type="GO" id="GO:0005737">
    <property type="term" value="C:cytoplasm"/>
    <property type="evidence" value="ECO:0007669"/>
    <property type="project" value="UniProtKB-SubCell"/>
</dbReference>
<feature type="region of interest" description="tRNA (mnm(5)s(2)U34)-methyltransferase" evidence="10">
    <location>
        <begin position="1"/>
        <end position="247"/>
    </location>
</feature>
<feature type="compositionally biased region" description="Low complexity" evidence="11">
    <location>
        <begin position="265"/>
        <end position="287"/>
    </location>
</feature>
<dbReference type="InterPro" id="IPR008471">
    <property type="entry name" value="MnmC-like_methylTransf"/>
</dbReference>
<dbReference type="EC" id="2.1.1.61" evidence="10"/>
<dbReference type="OrthoDB" id="9786494at2"/>
<dbReference type="Proteomes" id="UP000563601">
    <property type="component" value="Unassembled WGS sequence"/>
</dbReference>
<evidence type="ECO:0000256" key="11">
    <source>
        <dbReference type="SAM" id="MobiDB-lite"/>
    </source>
</evidence>
<dbReference type="GO" id="GO:0032259">
    <property type="term" value="P:methylation"/>
    <property type="evidence" value="ECO:0007669"/>
    <property type="project" value="UniProtKB-KW"/>
</dbReference>
<evidence type="ECO:0000256" key="1">
    <source>
        <dbReference type="ARBA" id="ARBA00022490"/>
    </source>
</evidence>
<keyword evidence="8 10" id="KW-0560">Oxidoreductase</keyword>
<comment type="catalytic activity">
    <reaction evidence="10">
        <text>5-aminomethyl-2-thiouridine(34) in tRNA + S-adenosyl-L-methionine = 5-methylaminomethyl-2-thiouridine(34) in tRNA + S-adenosyl-L-homocysteine + H(+)</text>
        <dbReference type="Rhea" id="RHEA:19569"/>
        <dbReference type="Rhea" id="RHEA-COMP:10195"/>
        <dbReference type="Rhea" id="RHEA-COMP:10197"/>
        <dbReference type="ChEBI" id="CHEBI:15378"/>
        <dbReference type="ChEBI" id="CHEBI:57856"/>
        <dbReference type="ChEBI" id="CHEBI:59789"/>
        <dbReference type="ChEBI" id="CHEBI:74454"/>
        <dbReference type="ChEBI" id="CHEBI:74455"/>
        <dbReference type="EC" id="2.1.1.61"/>
    </reaction>
</comment>
<evidence type="ECO:0000313" key="17">
    <source>
        <dbReference type="Proteomes" id="UP000563601"/>
    </source>
</evidence>
<comment type="cofactor">
    <cofactor evidence="10">
        <name>FAD</name>
        <dbReference type="ChEBI" id="CHEBI:57692"/>
    </cofactor>
</comment>
<protein>
    <recommendedName>
        <fullName evidence="10">tRNA 5-methylaminomethyl-2-thiouridine biosynthesis bifunctional protein MnmC</fullName>
        <shortName evidence="10">tRNA mnm(5)s(2)U biosynthesis bifunctional protein</shortName>
    </recommendedName>
    <domain>
        <recommendedName>
            <fullName evidence="10">tRNA (mnm(5)s(2)U34)-methyltransferase</fullName>
            <ecNumber evidence="10">2.1.1.61</ecNumber>
        </recommendedName>
    </domain>
    <domain>
        <recommendedName>
            <fullName evidence="10">FAD-dependent cmnm(5)s(2)U34 oxidoreductase</fullName>
            <ecNumber evidence="10">1.5.-.-</ecNumber>
        </recommendedName>
    </domain>
</protein>
<dbReference type="HAMAP" id="MF_01102">
    <property type="entry name" value="MnmC"/>
    <property type="match status" value="1"/>
</dbReference>
<gene>
    <name evidence="10 15" type="primary">mnmC</name>
    <name evidence="15" type="ORF">GTQ55_12455</name>
    <name evidence="14" type="ORF">HNQ53_002257</name>
</gene>
<dbReference type="GO" id="GO:0004808">
    <property type="term" value="F:tRNA (5-methylaminomethyl-2-thiouridylate)(34)-methyltransferase activity"/>
    <property type="evidence" value="ECO:0007669"/>
    <property type="project" value="UniProtKB-EC"/>
</dbReference>
<keyword evidence="1 10" id="KW-0963">Cytoplasm</keyword>
<feature type="domain" description="MnmC-like methyltransferase" evidence="13">
    <location>
        <begin position="117"/>
        <end position="245"/>
    </location>
</feature>
<dbReference type="PANTHER" id="PTHR13847:SF283">
    <property type="entry name" value="TRNA 5-METHYLAMINOMETHYL-2-THIOURIDINE BIOSYNTHESIS BIFUNCTIONAL PROTEIN MNMC"/>
    <property type="match status" value="1"/>
</dbReference>
<comment type="similarity">
    <text evidence="10">In the N-terminal section; belongs to the methyltransferase superfamily. tRNA (mnm(5)s(2)U34)-methyltransferase family.</text>
</comment>
<evidence type="ECO:0000256" key="3">
    <source>
        <dbReference type="ARBA" id="ARBA00022630"/>
    </source>
</evidence>
<dbReference type="Proteomes" id="UP000464675">
    <property type="component" value="Chromosome"/>
</dbReference>
<dbReference type="InterPro" id="IPR036188">
    <property type="entry name" value="FAD/NAD-bd_sf"/>
</dbReference>
<name>A0A6P1TAB8_9GAMM</name>
<evidence type="ECO:0000259" key="12">
    <source>
        <dbReference type="Pfam" id="PF01266"/>
    </source>
</evidence>
<evidence type="ECO:0000256" key="5">
    <source>
        <dbReference type="ARBA" id="ARBA00022691"/>
    </source>
</evidence>
<keyword evidence="6 10" id="KW-0819">tRNA processing</keyword>
<evidence type="ECO:0000256" key="7">
    <source>
        <dbReference type="ARBA" id="ARBA00022827"/>
    </source>
</evidence>
<dbReference type="EMBL" id="JACHHR010000003">
    <property type="protein sequence ID" value="MBB5212032.1"/>
    <property type="molecule type" value="Genomic_DNA"/>
</dbReference>
<dbReference type="GO" id="GO:0050660">
    <property type="term" value="F:flavin adenine dinucleotide binding"/>
    <property type="evidence" value="ECO:0007669"/>
    <property type="project" value="UniProtKB-UniRule"/>
</dbReference>
<keyword evidence="16" id="KW-1185">Reference proteome</keyword>
<dbReference type="EMBL" id="CP047491">
    <property type="protein sequence ID" value="QHQ39714.1"/>
    <property type="molecule type" value="Genomic_DNA"/>
</dbReference>
<dbReference type="Gene3D" id="3.50.50.60">
    <property type="entry name" value="FAD/NAD(P)-binding domain"/>
    <property type="match status" value="1"/>
</dbReference>
<keyword evidence="5 10" id="KW-0949">S-adenosyl-L-methionine</keyword>
<organism evidence="14 17">
    <name type="scientific">Microbulbifer hydrolyticus</name>
    <dbReference type="NCBI Taxonomy" id="48074"/>
    <lineage>
        <taxon>Bacteria</taxon>
        <taxon>Pseudomonadati</taxon>
        <taxon>Pseudomonadota</taxon>
        <taxon>Gammaproteobacteria</taxon>
        <taxon>Cellvibrionales</taxon>
        <taxon>Microbulbiferaceae</taxon>
        <taxon>Microbulbifer</taxon>
    </lineage>
</organism>
<dbReference type="AlphaFoldDB" id="A0A6P1TAB8"/>
<dbReference type="NCBIfam" id="NF033855">
    <property type="entry name" value="tRNA_MNMC2"/>
    <property type="match status" value="1"/>
</dbReference>
<dbReference type="NCBIfam" id="NF002481">
    <property type="entry name" value="PRK01747.1-2"/>
    <property type="match status" value="1"/>
</dbReference>
<dbReference type="Pfam" id="PF01266">
    <property type="entry name" value="DAO"/>
    <property type="match status" value="1"/>
</dbReference>
<dbReference type="InterPro" id="IPR006076">
    <property type="entry name" value="FAD-dep_OxRdtase"/>
</dbReference>
<evidence type="ECO:0000256" key="8">
    <source>
        <dbReference type="ARBA" id="ARBA00023002"/>
    </source>
</evidence>
<dbReference type="Gene3D" id="3.40.50.150">
    <property type="entry name" value="Vaccinia Virus protein VP39"/>
    <property type="match status" value="1"/>
</dbReference>
<evidence type="ECO:0000256" key="4">
    <source>
        <dbReference type="ARBA" id="ARBA00022679"/>
    </source>
</evidence>
<evidence type="ECO:0000256" key="9">
    <source>
        <dbReference type="ARBA" id="ARBA00023268"/>
    </source>
</evidence>
<dbReference type="InterPro" id="IPR023032">
    <property type="entry name" value="tRNA_MAMT_biosynth_bifunc_MnmC"/>
</dbReference>